<dbReference type="GO" id="GO:0006261">
    <property type="term" value="P:DNA-templated DNA replication"/>
    <property type="evidence" value="ECO:0007669"/>
    <property type="project" value="TreeGrafter"/>
</dbReference>
<proteinExistence type="predicted"/>
<keyword evidence="2" id="KW-0239">DNA-directed DNA polymerase</keyword>
<reference evidence="4" key="1">
    <citation type="submission" date="2020-05" db="EMBL/GenBank/DDBJ databases">
        <title>Sulfur intermediates as new biogeochemical hubs in an aquatic model microbial ecosystem.</title>
        <authorList>
            <person name="Vigneron A."/>
        </authorList>
    </citation>
    <scope>NUCLEOTIDE SEQUENCE</scope>
    <source>
        <strain evidence="4">Bin.250</strain>
    </source>
</reference>
<keyword evidence="2" id="KW-0548">Nucleotidyltransferase</keyword>
<dbReference type="EC" id="2.7.7.7" evidence="1"/>
<feature type="non-terminal residue" evidence="4">
    <location>
        <position position="63"/>
    </location>
</feature>
<dbReference type="GO" id="GO:0003887">
    <property type="term" value="F:DNA-directed DNA polymerase activity"/>
    <property type="evidence" value="ECO:0007669"/>
    <property type="project" value="UniProtKB-KW"/>
</dbReference>
<dbReference type="EMBL" id="JABMOJ010000592">
    <property type="protein sequence ID" value="NQV66852.1"/>
    <property type="molecule type" value="Genomic_DNA"/>
</dbReference>
<name>A0A972W1F8_9GAMM</name>
<organism evidence="4 5">
    <name type="scientific">SAR86 cluster bacterium</name>
    <dbReference type="NCBI Taxonomy" id="2030880"/>
    <lineage>
        <taxon>Bacteria</taxon>
        <taxon>Pseudomonadati</taxon>
        <taxon>Pseudomonadota</taxon>
        <taxon>Gammaproteobacteria</taxon>
        <taxon>SAR86 cluster</taxon>
    </lineage>
</organism>
<evidence type="ECO:0000256" key="2">
    <source>
        <dbReference type="ARBA" id="ARBA00022932"/>
    </source>
</evidence>
<dbReference type="Gene3D" id="3.40.50.300">
    <property type="entry name" value="P-loop containing nucleotide triphosphate hydrolases"/>
    <property type="match status" value="1"/>
</dbReference>
<keyword evidence="4" id="KW-0547">Nucleotide-binding</keyword>
<evidence type="ECO:0000256" key="3">
    <source>
        <dbReference type="ARBA" id="ARBA00049244"/>
    </source>
</evidence>
<comment type="caution">
    <text evidence="4">The sequence shown here is derived from an EMBL/GenBank/DDBJ whole genome shotgun (WGS) entry which is preliminary data.</text>
</comment>
<accession>A0A972W1F8</accession>
<gene>
    <name evidence="4" type="ORF">HQ497_15940</name>
</gene>
<dbReference type="Pfam" id="PF13177">
    <property type="entry name" value="DNA_pol3_delta2"/>
    <property type="match status" value="1"/>
</dbReference>
<dbReference type="AlphaFoldDB" id="A0A972W1F8"/>
<evidence type="ECO:0000313" key="5">
    <source>
        <dbReference type="Proteomes" id="UP000754644"/>
    </source>
</evidence>
<dbReference type="Proteomes" id="UP000754644">
    <property type="component" value="Unassembled WGS sequence"/>
</dbReference>
<dbReference type="PANTHER" id="PTHR11669">
    <property type="entry name" value="REPLICATION FACTOR C / DNA POLYMERASE III GAMMA-TAU SUBUNIT"/>
    <property type="match status" value="1"/>
</dbReference>
<dbReference type="InterPro" id="IPR027417">
    <property type="entry name" value="P-loop_NTPase"/>
</dbReference>
<dbReference type="GO" id="GO:0005524">
    <property type="term" value="F:ATP binding"/>
    <property type="evidence" value="ECO:0007669"/>
    <property type="project" value="UniProtKB-KW"/>
</dbReference>
<dbReference type="InterPro" id="IPR050238">
    <property type="entry name" value="DNA_Rep/Repair_Clamp_Loader"/>
</dbReference>
<dbReference type="PANTHER" id="PTHR11669:SF0">
    <property type="entry name" value="PROTEIN STICHEL-LIKE 2"/>
    <property type="match status" value="1"/>
</dbReference>
<dbReference type="SUPFAM" id="SSF52540">
    <property type="entry name" value="P-loop containing nucleoside triphosphate hydrolases"/>
    <property type="match status" value="1"/>
</dbReference>
<evidence type="ECO:0000256" key="1">
    <source>
        <dbReference type="ARBA" id="ARBA00012417"/>
    </source>
</evidence>
<keyword evidence="2" id="KW-0808">Transferase</keyword>
<evidence type="ECO:0000313" key="4">
    <source>
        <dbReference type="EMBL" id="NQV66852.1"/>
    </source>
</evidence>
<protein>
    <recommendedName>
        <fullName evidence="1">DNA-directed DNA polymerase</fullName>
        <ecNumber evidence="1">2.7.7.7</ecNumber>
    </recommendedName>
</protein>
<comment type="catalytic activity">
    <reaction evidence="3">
        <text>DNA(n) + a 2'-deoxyribonucleoside 5'-triphosphate = DNA(n+1) + diphosphate</text>
        <dbReference type="Rhea" id="RHEA:22508"/>
        <dbReference type="Rhea" id="RHEA-COMP:17339"/>
        <dbReference type="Rhea" id="RHEA-COMP:17340"/>
        <dbReference type="ChEBI" id="CHEBI:33019"/>
        <dbReference type="ChEBI" id="CHEBI:61560"/>
        <dbReference type="ChEBI" id="CHEBI:173112"/>
        <dbReference type="EC" id="2.7.7.7"/>
    </reaction>
</comment>
<sequence length="63" mass="7290">MSYQVLARKYRPANFEELEGQEHVRRALVNALEQNRLHHAYLFTGTRGTGKTTIARIFAKCLN</sequence>
<keyword evidence="4" id="KW-0067">ATP-binding</keyword>